<sequence>MRGGGSEHQVALLAEHLPRESFEVHLYLTHRVGDLLPRIPDDVVIHSPEAAPVSFLEKVLNRWPGRILRNQARDFDALLRREKIDVVYDRAFHNTLIAGHPSVTTPVRRVSTIVSPPHLALPSVEKRFVQQKRRRLADAYRRSDEVIAVSHAVAESASRYYGLPIERISVIRNPVDLNAIRSSVQLSELPMRSTIDQRRLNLVCVGRMSSEKGQGDLVEAIARLPQPWPEDFPRFRVRFIGDGPLRGELQRRAESLADSKGTVNGHEIEFCGIISPAVGEIAAADALVCPSHFEGMPNVVLEAFALGTPVIATRAGGTAELQSDPSEPTCFWADPGDPNSLSLALLQFVEDSEHGRFQVDSAARWVIGNHSVGPIVGEIIAKLQGTAAKRSRR</sequence>
<dbReference type="EMBL" id="SJPM01000001">
    <property type="protein sequence ID" value="TWU03492.1"/>
    <property type="molecule type" value="Genomic_DNA"/>
</dbReference>
<accession>A0A5C6AWS7</accession>
<evidence type="ECO:0000256" key="2">
    <source>
        <dbReference type="ARBA" id="ARBA00022679"/>
    </source>
</evidence>
<evidence type="ECO:0000313" key="5">
    <source>
        <dbReference type="Proteomes" id="UP000316213"/>
    </source>
</evidence>
<dbReference type="Proteomes" id="UP000316213">
    <property type="component" value="Unassembled WGS sequence"/>
</dbReference>
<comment type="caution">
    <text evidence="4">The sequence shown here is derived from an EMBL/GenBank/DDBJ whole genome shotgun (WGS) entry which is preliminary data.</text>
</comment>
<dbReference type="EC" id="2.4.-.-" evidence="4"/>
<dbReference type="Pfam" id="PF13692">
    <property type="entry name" value="Glyco_trans_1_4"/>
    <property type="match status" value="1"/>
</dbReference>
<dbReference type="SUPFAM" id="SSF53756">
    <property type="entry name" value="UDP-Glycosyltransferase/glycogen phosphorylase"/>
    <property type="match status" value="1"/>
</dbReference>
<organism evidence="4 5">
    <name type="scientific">Neorhodopirellula pilleata</name>
    <dbReference type="NCBI Taxonomy" id="2714738"/>
    <lineage>
        <taxon>Bacteria</taxon>
        <taxon>Pseudomonadati</taxon>
        <taxon>Planctomycetota</taxon>
        <taxon>Planctomycetia</taxon>
        <taxon>Pirellulales</taxon>
        <taxon>Pirellulaceae</taxon>
        <taxon>Neorhodopirellula</taxon>
    </lineage>
</organism>
<proteinExistence type="predicted"/>
<keyword evidence="2 4" id="KW-0808">Transferase</keyword>
<dbReference type="PANTHER" id="PTHR12526:SF510">
    <property type="entry name" value="D-INOSITOL 3-PHOSPHATE GLYCOSYLTRANSFERASE"/>
    <property type="match status" value="1"/>
</dbReference>
<protein>
    <submittedName>
        <fullName evidence="4">Putative teichuronic acid biosynthesis glycosyltransferase TuaC</fullName>
        <ecNumber evidence="4">2.4.-.-</ecNumber>
    </submittedName>
</protein>
<reference evidence="4 5" key="1">
    <citation type="submission" date="2019-02" db="EMBL/GenBank/DDBJ databases">
        <title>Deep-cultivation of Planctomycetes and their phenomic and genomic characterization uncovers novel biology.</title>
        <authorList>
            <person name="Wiegand S."/>
            <person name="Jogler M."/>
            <person name="Boedeker C."/>
            <person name="Pinto D."/>
            <person name="Vollmers J."/>
            <person name="Rivas-Marin E."/>
            <person name="Kohn T."/>
            <person name="Peeters S.H."/>
            <person name="Heuer A."/>
            <person name="Rast P."/>
            <person name="Oberbeckmann S."/>
            <person name="Bunk B."/>
            <person name="Jeske O."/>
            <person name="Meyerdierks A."/>
            <person name="Storesund J.E."/>
            <person name="Kallscheuer N."/>
            <person name="Luecker S."/>
            <person name="Lage O.M."/>
            <person name="Pohl T."/>
            <person name="Merkel B.J."/>
            <person name="Hornburger P."/>
            <person name="Mueller R.-W."/>
            <person name="Bruemmer F."/>
            <person name="Labrenz M."/>
            <person name="Spormann A.M."/>
            <person name="Op Den Camp H."/>
            <person name="Overmann J."/>
            <person name="Amann R."/>
            <person name="Jetten M.S.M."/>
            <person name="Mascher T."/>
            <person name="Medema M.H."/>
            <person name="Devos D.P."/>
            <person name="Kaster A.-K."/>
            <person name="Ovreas L."/>
            <person name="Rohde M."/>
            <person name="Galperin M.Y."/>
            <person name="Jogler C."/>
        </authorList>
    </citation>
    <scope>NUCLEOTIDE SEQUENCE [LARGE SCALE GENOMIC DNA]</scope>
    <source>
        <strain evidence="4 5">Pla100</strain>
    </source>
</reference>
<gene>
    <name evidence="4" type="primary">tuaC_1</name>
    <name evidence="4" type="ORF">Pla100_04190</name>
</gene>
<dbReference type="GO" id="GO:0016757">
    <property type="term" value="F:glycosyltransferase activity"/>
    <property type="evidence" value="ECO:0007669"/>
    <property type="project" value="UniProtKB-KW"/>
</dbReference>
<keyword evidence="1 4" id="KW-0328">Glycosyltransferase</keyword>
<dbReference type="CDD" id="cd03811">
    <property type="entry name" value="GT4_GT28_WabH-like"/>
    <property type="match status" value="1"/>
</dbReference>
<feature type="domain" description="Glycosyltransferase subfamily 4-like N-terminal" evidence="3">
    <location>
        <begin position="4"/>
        <end position="178"/>
    </location>
</feature>
<dbReference type="Gene3D" id="3.40.50.2000">
    <property type="entry name" value="Glycogen Phosphorylase B"/>
    <property type="match status" value="2"/>
</dbReference>
<evidence type="ECO:0000313" key="4">
    <source>
        <dbReference type="EMBL" id="TWU03492.1"/>
    </source>
</evidence>
<keyword evidence="5" id="KW-1185">Reference proteome</keyword>
<name>A0A5C6AWS7_9BACT</name>
<dbReference type="AlphaFoldDB" id="A0A5C6AWS7"/>
<dbReference type="InterPro" id="IPR028098">
    <property type="entry name" value="Glyco_trans_4-like_N"/>
</dbReference>
<dbReference type="Pfam" id="PF13439">
    <property type="entry name" value="Glyco_transf_4"/>
    <property type="match status" value="1"/>
</dbReference>
<dbReference type="PANTHER" id="PTHR12526">
    <property type="entry name" value="GLYCOSYLTRANSFERASE"/>
    <property type="match status" value="1"/>
</dbReference>
<evidence type="ECO:0000259" key="3">
    <source>
        <dbReference type="Pfam" id="PF13439"/>
    </source>
</evidence>
<evidence type="ECO:0000256" key="1">
    <source>
        <dbReference type="ARBA" id="ARBA00022676"/>
    </source>
</evidence>